<keyword evidence="4" id="KW-1185">Reference proteome</keyword>
<dbReference type="SUPFAM" id="SSF52402">
    <property type="entry name" value="Adenine nucleotide alpha hydrolases-like"/>
    <property type="match status" value="1"/>
</dbReference>
<organism evidence="3 4">
    <name type="scientific">Marinobacter pelagius</name>
    <dbReference type="NCBI Taxonomy" id="379482"/>
    <lineage>
        <taxon>Bacteria</taxon>
        <taxon>Pseudomonadati</taxon>
        <taxon>Pseudomonadota</taxon>
        <taxon>Gammaproteobacteria</taxon>
        <taxon>Pseudomonadales</taxon>
        <taxon>Marinobacteraceae</taxon>
        <taxon>Marinobacter</taxon>
    </lineage>
</organism>
<dbReference type="AlphaFoldDB" id="A0A1I4W587"/>
<comment type="similarity">
    <text evidence="1">Belongs to the universal stress protein A family.</text>
</comment>
<proteinExistence type="inferred from homology"/>
<evidence type="ECO:0000313" key="3">
    <source>
        <dbReference type="EMBL" id="SFN08663.1"/>
    </source>
</evidence>
<evidence type="ECO:0000259" key="2">
    <source>
        <dbReference type="Pfam" id="PF00582"/>
    </source>
</evidence>
<dbReference type="Proteomes" id="UP000199339">
    <property type="component" value="Unassembled WGS sequence"/>
</dbReference>
<evidence type="ECO:0000313" key="4">
    <source>
        <dbReference type="Proteomes" id="UP000199339"/>
    </source>
</evidence>
<feature type="domain" description="UspA" evidence="2">
    <location>
        <begin position="18"/>
        <end position="165"/>
    </location>
</feature>
<dbReference type="InterPro" id="IPR006015">
    <property type="entry name" value="Universal_stress_UspA"/>
</dbReference>
<evidence type="ECO:0000256" key="1">
    <source>
        <dbReference type="ARBA" id="ARBA00008791"/>
    </source>
</evidence>
<dbReference type="RefSeq" id="WP_245777426.1">
    <property type="nucleotide sequence ID" value="NZ_FOUR01000004.1"/>
</dbReference>
<dbReference type="InterPro" id="IPR006016">
    <property type="entry name" value="UspA"/>
</dbReference>
<dbReference type="CDD" id="cd00293">
    <property type="entry name" value="USP-like"/>
    <property type="match status" value="1"/>
</dbReference>
<reference evidence="4" key="1">
    <citation type="submission" date="2016-10" db="EMBL/GenBank/DDBJ databases">
        <authorList>
            <person name="Varghese N."/>
            <person name="Submissions S."/>
        </authorList>
    </citation>
    <scope>NUCLEOTIDE SEQUENCE [LARGE SCALE GENOMIC DNA]</scope>
    <source>
        <strain evidence="4">CGMCC 1.6775</strain>
    </source>
</reference>
<dbReference type="PRINTS" id="PR01438">
    <property type="entry name" value="UNVRSLSTRESS"/>
</dbReference>
<accession>A0A1I4W587</accession>
<gene>
    <name evidence="3" type="ORF">SAMN04487961_2101</name>
</gene>
<sequence length="289" mass="31034">MTMTEQPESVPSEPGSGRVLVLLDGSRLSLSALEAAADIAAMRGHDILGVYVEEVNLLRSSGFDFAREIGASSGAARPLDSAMLEMRMRSLAEQARRSLQRAVASRGLRQALKLCRGSVIEEVLGLVGPDDLVVMGRVGWSAAPGSRLGSTARGLIRQAPGDVLLWAEIQRRPGHGVVVLLNDDQGANHRALAVGIEQARRHHQPLTVLVRSHGEGGQEVVRAIEEQLIARGTGARVRLIPRASAAEVARILRQERPSELVVSRQCSVFDEQGADQLLVELNLPVTVTP</sequence>
<name>A0A1I4W587_9GAMM</name>
<dbReference type="Gene3D" id="3.40.50.12370">
    <property type="match status" value="1"/>
</dbReference>
<dbReference type="EMBL" id="FOUR01000004">
    <property type="protein sequence ID" value="SFN08663.1"/>
    <property type="molecule type" value="Genomic_DNA"/>
</dbReference>
<protein>
    <submittedName>
        <fullName evidence="3">Nucleotide-binding universal stress protein, UspA family</fullName>
    </submittedName>
</protein>
<dbReference type="Pfam" id="PF00582">
    <property type="entry name" value="Usp"/>
    <property type="match status" value="1"/>
</dbReference>